<evidence type="ECO:0000256" key="2">
    <source>
        <dbReference type="ARBA" id="ARBA00006706"/>
    </source>
</evidence>
<dbReference type="Gene3D" id="1.10.600.10">
    <property type="entry name" value="Farnesyl Diphosphate Synthase"/>
    <property type="match status" value="1"/>
</dbReference>
<name>A1RWE7_THEPD</name>
<gene>
    <name evidence="7" type="ordered locus">Tpen_0117</name>
</gene>
<dbReference type="Proteomes" id="UP000000641">
    <property type="component" value="Chromosome"/>
</dbReference>
<dbReference type="GO" id="GO:0046872">
    <property type="term" value="F:metal ion binding"/>
    <property type="evidence" value="ECO:0007669"/>
    <property type="project" value="UniProtKB-KW"/>
</dbReference>
<evidence type="ECO:0000256" key="4">
    <source>
        <dbReference type="ARBA" id="ARBA00022723"/>
    </source>
</evidence>
<dbReference type="EMBL" id="CP000505">
    <property type="protein sequence ID" value="ABL77527.1"/>
    <property type="molecule type" value="Genomic_DNA"/>
</dbReference>
<keyword evidence="5" id="KW-0460">Magnesium</keyword>
<dbReference type="InterPro" id="IPR008949">
    <property type="entry name" value="Isoprenoid_synthase_dom_sf"/>
</dbReference>
<reference evidence="8" key="1">
    <citation type="journal article" date="2008" name="J. Bacteriol.">
        <title>Genome sequence of Thermofilum pendens reveals an exceptional loss of biosynthetic pathways without genome reduction.</title>
        <authorList>
            <person name="Anderson I."/>
            <person name="Rodriguez J."/>
            <person name="Susanti D."/>
            <person name="Porat I."/>
            <person name="Reich C."/>
            <person name="Ulrich L.E."/>
            <person name="Elkins J.G."/>
            <person name="Mavromatis K."/>
            <person name="Lykidis A."/>
            <person name="Kim E."/>
            <person name="Thompson L.S."/>
            <person name="Nolan M."/>
            <person name="Land M."/>
            <person name="Copeland A."/>
            <person name="Lapidus A."/>
            <person name="Lucas S."/>
            <person name="Detter C."/>
            <person name="Zhulin I.B."/>
            <person name="Olsen G.J."/>
            <person name="Whitman W."/>
            <person name="Mukhopadhyay B."/>
            <person name="Bristow J."/>
            <person name="Kyrpides N."/>
        </authorList>
    </citation>
    <scope>NUCLEOTIDE SEQUENCE [LARGE SCALE GENOMIC DNA]</scope>
    <source>
        <strain evidence="8">DSM 2475 / Hrk 5</strain>
    </source>
</reference>
<dbReference type="KEGG" id="tpe:Tpen_0117"/>
<dbReference type="GO" id="GO:0008299">
    <property type="term" value="P:isoprenoid biosynthetic process"/>
    <property type="evidence" value="ECO:0007669"/>
    <property type="project" value="InterPro"/>
</dbReference>
<dbReference type="STRING" id="368408.Tpen_0117"/>
<evidence type="ECO:0000313" key="8">
    <source>
        <dbReference type="Proteomes" id="UP000000641"/>
    </source>
</evidence>
<dbReference type="OrthoDB" id="26738at2157"/>
<dbReference type="InterPro" id="IPR000092">
    <property type="entry name" value="Polyprenyl_synt"/>
</dbReference>
<dbReference type="HOGENOM" id="CLU_951940_0_0_2"/>
<evidence type="ECO:0000256" key="5">
    <source>
        <dbReference type="ARBA" id="ARBA00022842"/>
    </source>
</evidence>
<dbReference type="GeneID" id="4601174"/>
<dbReference type="GO" id="GO:0004659">
    <property type="term" value="F:prenyltransferase activity"/>
    <property type="evidence" value="ECO:0007669"/>
    <property type="project" value="InterPro"/>
</dbReference>
<keyword evidence="4" id="KW-0479">Metal-binding</keyword>
<keyword evidence="3 6" id="KW-0808">Transferase</keyword>
<organism evidence="7 8">
    <name type="scientific">Thermofilum pendens (strain DSM 2475 / Hrk 5)</name>
    <dbReference type="NCBI Taxonomy" id="368408"/>
    <lineage>
        <taxon>Archaea</taxon>
        <taxon>Thermoproteota</taxon>
        <taxon>Thermoprotei</taxon>
        <taxon>Thermofilales</taxon>
        <taxon>Thermofilaceae</taxon>
        <taxon>Thermofilum</taxon>
    </lineage>
</organism>
<comment type="cofactor">
    <cofactor evidence="1">
        <name>Mg(2+)</name>
        <dbReference type="ChEBI" id="CHEBI:18420"/>
    </cofactor>
</comment>
<dbReference type="InterPro" id="IPR033749">
    <property type="entry name" value="Polyprenyl_synt_CS"/>
</dbReference>
<dbReference type="AlphaFoldDB" id="A1RWE7"/>
<dbReference type="PROSITE" id="PS00444">
    <property type="entry name" value="POLYPRENYL_SYNTHASE_2"/>
    <property type="match status" value="1"/>
</dbReference>
<evidence type="ECO:0000256" key="6">
    <source>
        <dbReference type="RuleBase" id="RU004466"/>
    </source>
</evidence>
<evidence type="ECO:0000256" key="3">
    <source>
        <dbReference type="ARBA" id="ARBA00022679"/>
    </source>
</evidence>
<protein>
    <submittedName>
        <fullName evidence="7">Polyprenyl synthetase</fullName>
    </submittedName>
</protein>
<dbReference type="PROSITE" id="PS00723">
    <property type="entry name" value="POLYPRENYL_SYNTHASE_1"/>
    <property type="match status" value="1"/>
</dbReference>
<dbReference type="Pfam" id="PF00348">
    <property type="entry name" value="polyprenyl_synt"/>
    <property type="match status" value="1"/>
</dbReference>
<dbReference type="eggNOG" id="arCOG01727">
    <property type="taxonomic scope" value="Archaea"/>
</dbReference>
<keyword evidence="8" id="KW-1185">Reference proteome</keyword>
<dbReference type="PANTHER" id="PTHR12001">
    <property type="entry name" value="GERANYLGERANYL PYROPHOSPHATE SYNTHASE"/>
    <property type="match status" value="1"/>
</dbReference>
<comment type="similarity">
    <text evidence="2 6">Belongs to the FPP/GGPP synthase family.</text>
</comment>
<dbReference type="EnsemblBacteria" id="ABL77527">
    <property type="protein sequence ID" value="ABL77527"/>
    <property type="gene ID" value="Tpen_0117"/>
</dbReference>
<evidence type="ECO:0000313" key="7">
    <source>
        <dbReference type="EMBL" id="ABL77527.1"/>
    </source>
</evidence>
<dbReference type="SUPFAM" id="SSF48576">
    <property type="entry name" value="Terpenoid synthases"/>
    <property type="match status" value="1"/>
</dbReference>
<accession>A1RWE7</accession>
<evidence type="ECO:0000256" key="1">
    <source>
        <dbReference type="ARBA" id="ARBA00001946"/>
    </source>
</evidence>
<proteinExistence type="inferred from homology"/>
<dbReference type="RefSeq" id="WP_011751792.1">
    <property type="nucleotide sequence ID" value="NC_008698.1"/>
</dbReference>
<sequence length="302" mass="32946">MASLASIEDRIAYLGGLLTRYSGDRVKELFPEIVEEASYALFGGKMLRGTLSLLVASMFTAQVEKVLPIALAVELMHAASLVHDDIADASPTRRGRPSFWSKYGLEDAITVPHVLMPVAISLVADAGVEAVKESMNAWRRSALGQLWDTRILRGREVPVGYEKLIEYKTAAVFEASCTLPLIAIGRRDIVESGRVYGRFFGLLYQVLDDFSDAERGVVDSGSTRLLLREASRSSGSLAEYVEGLAGRYFGMLVEVSGQLESSLVDFAYASMNAFAREAGEHVARVVRAITSGKHGVGKFQRT</sequence>
<dbReference type="PANTHER" id="PTHR12001:SF85">
    <property type="entry name" value="SHORT CHAIN ISOPRENYL DIPHOSPHATE SYNTHASE"/>
    <property type="match status" value="1"/>
</dbReference>
<dbReference type="SFLD" id="SFLDS00005">
    <property type="entry name" value="Isoprenoid_Synthase_Type_I"/>
    <property type="match status" value="1"/>
</dbReference>